<keyword evidence="3" id="KW-1185">Reference proteome</keyword>
<dbReference type="EMBL" id="ABJB010511025">
    <property type="status" value="NOT_ANNOTATED_CDS"/>
    <property type="molecule type" value="Genomic_DNA"/>
</dbReference>
<dbReference type="HOGENOM" id="CLU_2778678_0_0_1"/>
<gene>
    <name evidence="1" type="ORF">IscW_ISCW007823</name>
</gene>
<reference evidence="1 3" key="1">
    <citation type="submission" date="2008-03" db="EMBL/GenBank/DDBJ databases">
        <title>Annotation of Ixodes scapularis.</title>
        <authorList>
            <consortium name="Ixodes scapularis Genome Project Consortium"/>
            <person name="Caler E."/>
            <person name="Hannick L.I."/>
            <person name="Bidwell S."/>
            <person name="Joardar V."/>
            <person name="Thiagarajan M."/>
            <person name="Amedeo P."/>
            <person name="Galinsky K.J."/>
            <person name="Schobel S."/>
            <person name="Inman J."/>
            <person name="Hostetler J."/>
            <person name="Miller J."/>
            <person name="Hammond M."/>
            <person name="Megy K."/>
            <person name="Lawson D."/>
            <person name="Kodira C."/>
            <person name="Sutton G."/>
            <person name="Meyer J."/>
            <person name="Hill C.A."/>
            <person name="Birren B."/>
            <person name="Nene V."/>
            <person name="Collins F."/>
            <person name="Alarcon-Chaidez F."/>
            <person name="Wikel S."/>
            <person name="Strausberg R."/>
        </authorList>
    </citation>
    <scope>NUCLEOTIDE SEQUENCE [LARGE SCALE GENOMIC DNA]</scope>
    <source>
        <strain evidence="3">Wikel</strain>
        <strain evidence="1">Wikel colony</strain>
    </source>
</reference>
<dbReference type="EMBL" id="DS804044">
    <property type="protein sequence ID" value="EEC10781.1"/>
    <property type="molecule type" value="Genomic_DNA"/>
</dbReference>
<sequence length="69" mass="7433">MKGEKKKGGEVVLETGLSQEDELDCFGRKCLASDQCCRGSACVDVDGSKRASSRGLHLLRALCPRKSFA</sequence>
<reference evidence="2" key="2">
    <citation type="submission" date="2020-05" db="UniProtKB">
        <authorList>
            <consortium name="EnsemblMetazoa"/>
        </authorList>
    </citation>
    <scope>IDENTIFICATION</scope>
    <source>
        <strain evidence="2">wikel</strain>
    </source>
</reference>
<dbReference type="AlphaFoldDB" id="B7PW09"/>
<accession>B7PW09</accession>
<dbReference type="InParanoid" id="B7PW09"/>
<evidence type="ECO:0000313" key="2">
    <source>
        <dbReference type="EnsemblMetazoa" id="ISCW007823-PA"/>
    </source>
</evidence>
<evidence type="ECO:0000313" key="3">
    <source>
        <dbReference type="Proteomes" id="UP000001555"/>
    </source>
</evidence>
<dbReference type="VEuPathDB" id="VectorBase:ISCW007823"/>
<dbReference type="VEuPathDB" id="VectorBase:ISCP_021671"/>
<dbReference type="OrthoDB" id="4321958at2759"/>
<name>B7PW09_IXOSC</name>
<dbReference type="Proteomes" id="UP000001555">
    <property type="component" value="Unassembled WGS sequence"/>
</dbReference>
<protein>
    <submittedName>
        <fullName evidence="1 2">Uncharacterized protein</fullName>
    </submittedName>
</protein>
<dbReference type="EnsemblMetazoa" id="ISCW007823-RA">
    <property type="protein sequence ID" value="ISCW007823-PA"/>
    <property type="gene ID" value="ISCW007823"/>
</dbReference>
<organism>
    <name type="scientific">Ixodes scapularis</name>
    <name type="common">Black-legged tick</name>
    <name type="synonym">Deer tick</name>
    <dbReference type="NCBI Taxonomy" id="6945"/>
    <lineage>
        <taxon>Eukaryota</taxon>
        <taxon>Metazoa</taxon>
        <taxon>Ecdysozoa</taxon>
        <taxon>Arthropoda</taxon>
        <taxon>Chelicerata</taxon>
        <taxon>Arachnida</taxon>
        <taxon>Acari</taxon>
        <taxon>Parasitiformes</taxon>
        <taxon>Ixodida</taxon>
        <taxon>Ixodoidea</taxon>
        <taxon>Ixodidae</taxon>
        <taxon>Ixodinae</taxon>
        <taxon>Ixodes</taxon>
    </lineage>
</organism>
<evidence type="ECO:0000313" key="1">
    <source>
        <dbReference type="EMBL" id="EEC10781.1"/>
    </source>
</evidence>
<proteinExistence type="predicted"/>
<dbReference type="PaxDb" id="6945-B7PW09"/>
<dbReference type="VEuPathDB" id="VectorBase:ISCI007823"/>